<evidence type="ECO:0000256" key="5">
    <source>
        <dbReference type="PROSITE-ProRule" id="PRU01240"/>
    </source>
</evidence>
<dbReference type="Gene3D" id="3.40.50.200">
    <property type="entry name" value="Peptidase S8/S53 domain"/>
    <property type="match status" value="1"/>
</dbReference>
<keyword evidence="10" id="KW-1185">Reference proteome</keyword>
<protein>
    <submittedName>
        <fullName evidence="11">Uncharacterized protein LOC110986654</fullName>
    </submittedName>
</protein>
<dbReference type="OrthoDB" id="206201at2759"/>
<dbReference type="OMA" id="CTMISVK"/>
<dbReference type="GO" id="GO:0004252">
    <property type="term" value="F:serine-type endopeptidase activity"/>
    <property type="evidence" value="ECO:0007669"/>
    <property type="project" value="UniProtKB-UniRule"/>
</dbReference>
<dbReference type="PRINTS" id="PR00723">
    <property type="entry name" value="SUBTILISIN"/>
</dbReference>
<evidence type="ECO:0000256" key="4">
    <source>
        <dbReference type="ARBA" id="ARBA00022825"/>
    </source>
</evidence>
<dbReference type="PANTHER" id="PTHR43806:SF11">
    <property type="entry name" value="CEREVISIN-RELATED"/>
    <property type="match status" value="1"/>
</dbReference>
<dbReference type="PROSITE" id="PS51892">
    <property type="entry name" value="SUBTILASE"/>
    <property type="match status" value="1"/>
</dbReference>
<dbReference type="InterPro" id="IPR050131">
    <property type="entry name" value="Peptidase_S8_subtilisin-like"/>
</dbReference>
<dbReference type="SUPFAM" id="SSF52743">
    <property type="entry name" value="Subtilisin-like"/>
    <property type="match status" value="1"/>
</dbReference>
<dbReference type="GO" id="GO:0005615">
    <property type="term" value="C:extracellular space"/>
    <property type="evidence" value="ECO:0007669"/>
    <property type="project" value="TreeGrafter"/>
</dbReference>
<evidence type="ECO:0000256" key="1">
    <source>
        <dbReference type="ARBA" id="ARBA00011073"/>
    </source>
</evidence>
<dbReference type="CDD" id="cd04077">
    <property type="entry name" value="Peptidases_S8_PCSK9_ProteinaseK_like"/>
    <property type="match status" value="1"/>
</dbReference>
<proteinExistence type="inferred from homology"/>
<evidence type="ECO:0000259" key="9">
    <source>
        <dbReference type="Pfam" id="PF00082"/>
    </source>
</evidence>
<dbReference type="InterPro" id="IPR036852">
    <property type="entry name" value="Peptidase_S8/S53_dom_sf"/>
</dbReference>
<dbReference type="PROSITE" id="PS00136">
    <property type="entry name" value="SUBTILASE_ASP"/>
    <property type="match status" value="1"/>
</dbReference>
<dbReference type="InterPro" id="IPR023828">
    <property type="entry name" value="Peptidase_S8_Ser-AS"/>
</dbReference>
<feature type="active site" description="Charge relay system" evidence="5">
    <location>
        <position position="181"/>
    </location>
</feature>
<dbReference type="Proteomes" id="UP000694845">
    <property type="component" value="Unplaced"/>
</dbReference>
<keyword evidence="3 5" id="KW-0378">Hydrolase</keyword>
<dbReference type="PANTHER" id="PTHR43806">
    <property type="entry name" value="PEPTIDASE S8"/>
    <property type="match status" value="1"/>
</dbReference>
<reference evidence="11" key="1">
    <citation type="submission" date="2025-08" db="UniProtKB">
        <authorList>
            <consortium name="RefSeq"/>
        </authorList>
    </citation>
    <scope>IDENTIFICATION</scope>
</reference>
<keyword evidence="2 5" id="KW-0645">Protease</keyword>
<feature type="chain" id="PRO_5034325644" evidence="8">
    <location>
        <begin position="18"/>
        <end position="394"/>
    </location>
</feature>
<gene>
    <name evidence="11" type="primary">LOC110986654</name>
</gene>
<evidence type="ECO:0000256" key="7">
    <source>
        <dbReference type="SAM" id="MobiDB-lite"/>
    </source>
</evidence>
<evidence type="ECO:0000256" key="3">
    <source>
        <dbReference type="ARBA" id="ARBA00022801"/>
    </source>
</evidence>
<feature type="domain" description="Peptidase S8/S53" evidence="9">
    <location>
        <begin position="141"/>
        <end position="371"/>
    </location>
</feature>
<dbReference type="FunFam" id="3.40.50.200:FF:000014">
    <property type="entry name" value="Proteinase K"/>
    <property type="match status" value="1"/>
</dbReference>
<dbReference type="KEGG" id="aplc:110986654"/>
<evidence type="ECO:0000256" key="2">
    <source>
        <dbReference type="ARBA" id="ARBA00022670"/>
    </source>
</evidence>
<evidence type="ECO:0000313" key="11">
    <source>
        <dbReference type="RefSeq" id="XP_022104387.1"/>
    </source>
</evidence>
<name>A0A8B7ZHA8_ACAPL</name>
<evidence type="ECO:0000256" key="6">
    <source>
        <dbReference type="RuleBase" id="RU003355"/>
    </source>
</evidence>
<organism evidence="10 11">
    <name type="scientific">Acanthaster planci</name>
    <name type="common">Crown-of-thorns starfish</name>
    <dbReference type="NCBI Taxonomy" id="133434"/>
    <lineage>
        <taxon>Eukaryota</taxon>
        <taxon>Metazoa</taxon>
        <taxon>Echinodermata</taxon>
        <taxon>Eleutherozoa</taxon>
        <taxon>Asterozoa</taxon>
        <taxon>Asteroidea</taxon>
        <taxon>Valvatacea</taxon>
        <taxon>Valvatida</taxon>
        <taxon>Acanthasteridae</taxon>
        <taxon>Acanthaster</taxon>
    </lineage>
</organism>
<keyword evidence="4 5" id="KW-0720">Serine protease</keyword>
<evidence type="ECO:0000256" key="8">
    <source>
        <dbReference type="SAM" id="SignalP"/>
    </source>
</evidence>
<dbReference type="GO" id="GO:0006508">
    <property type="term" value="P:proteolysis"/>
    <property type="evidence" value="ECO:0007669"/>
    <property type="project" value="UniProtKB-KW"/>
</dbReference>
<dbReference type="PROSITE" id="PS00138">
    <property type="entry name" value="SUBTILASE_SER"/>
    <property type="match status" value="1"/>
</dbReference>
<sequence length="394" mass="42309">MLRLALALLVLFAESYALLHEAPLYRANRAQKSMGMGKYFIKLKDGRDVDALVTSLSQSHGPLRRGGGERVLNQHKDVIQGLEARLPLALMNVIRRRGDVEYVQEIGAVQLGQTPAPLWNIDRINQDALPLDGNYDIEGTGAGVTAYVIDTGINPTHQEFKGRAQIVFDSFNADGKDCNGHGTQAAGIIGGANFGVAKRVNLSSLKVFPSCSLETDEGSVVAAFNYLVTRIKQPAVVSTSIYVPGGSQYLDDVIRSFITKTNVTVVALAGNYNYNACTDSPGRVAEVLTVAATDEQDRRASFSNYGTCVNLYAPGEHILCATYTDGGYNYMTGTSAACPHVAGAVALLLEKSPDLTPRDTHERILQQATPGVVQDTKGGPNLLLRVNHSSPTAQ</sequence>
<evidence type="ECO:0000313" key="10">
    <source>
        <dbReference type="Proteomes" id="UP000694845"/>
    </source>
</evidence>
<feature type="region of interest" description="Disordered" evidence="7">
    <location>
        <begin position="370"/>
        <end position="394"/>
    </location>
</feature>
<dbReference type="AlphaFoldDB" id="A0A8B7ZHA8"/>
<keyword evidence="8" id="KW-0732">Signal</keyword>
<dbReference type="InterPro" id="IPR015500">
    <property type="entry name" value="Peptidase_S8_subtilisin-rel"/>
</dbReference>
<dbReference type="GeneID" id="110986654"/>
<dbReference type="RefSeq" id="XP_022104387.1">
    <property type="nucleotide sequence ID" value="XM_022248695.1"/>
</dbReference>
<accession>A0A8B7ZHA8</accession>
<feature type="signal peptide" evidence="8">
    <location>
        <begin position="1"/>
        <end position="17"/>
    </location>
</feature>
<comment type="similarity">
    <text evidence="1 5 6">Belongs to the peptidase S8 family.</text>
</comment>
<dbReference type="Pfam" id="PF00082">
    <property type="entry name" value="Peptidase_S8"/>
    <property type="match status" value="1"/>
</dbReference>
<feature type="active site" description="Charge relay system" evidence="5">
    <location>
        <position position="150"/>
    </location>
</feature>
<dbReference type="InterPro" id="IPR034193">
    <property type="entry name" value="PCSK9_ProteinaseK-like"/>
</dbReference>
<dbReference type="InterPro" id="IPR000209">
    <property type="entry name" value="Peptidase_S8/S53_dom"/>
</dbReference>
<feature type="active site" description="Charge relay system" evidence="5">
    <location>
        <position position="335"/>
    </location>
</feature>
<dbReference type="InterPro" id="IPR023827">
    <property type="entry name" value="Peptidase_S8_Asp-AS"/>
</dbReference>